<dbReference type="VEuPathDB" id="ToxoDB:TGDOM2_268400"/>
<evidence type="ECO:0000256" key="1">
    <source>
        <dbReference type="SAM" id="MobiDB-lite"/>
    </source>
</evidence>
<feature type="region of interest" description="Disordered" evidence="1">
    <location>
        <begin position="151"/>
        <end position="188"/>
    </location>
</feature>
<dbReference type="AlphaFoldDB" id="A0A086K428"/>
<comment type="caution">
    <text evidence="3">The sequence shown here is derived from an EMBL/GenBank/DDBJ whole genome shotgun (WGS) entry which is preliminary data.</text>
</comment>
<organism evidence="3 4">
    <name type="scientific">Toxoplasma gondii GAB2-2007-GAL-DOM2</name>
    <dbReference type="NCBI Taxonomy" id="1130820"/>
    <lineage>
        <taxon>Eukaryota</taxon>
        <taxon>Sar</taxon>
        <taxon>Alveolata</taxon>
        <taxon>Apicomplexa</taxon>
        <taxon>Conoidasida</taxon>
        <taxon>Coccidia</taxon>
        <taxon>Eucoccidiorida</taxon>
        <taxon>Eimeriorina</taxon>
        <taxon>Sarcocystidae</taxon>
        <taxon>Toxoplasma</taxon>
    </lineage>
</organism>
<sequence>MRLRSLGSVGDYAWGERMEHSVVSAATGGAGRFRGETEASPLPQETNRERKKVNPLLSPLLQFSWAPISVRCLSARPVAAFQKRTLASSLSRSLPRACGSPRLPLCFGKTPFIRLSPHCRCECASHAPDVPSACDSSSPSATACLRRSCRPTPVVRPQRPTQSGRSRLPGLFRRGEMPPPTSPRQASWRLASSSPYSLSSPSCPPPCSPSCSLSHSSSWSPSPAPLRSPSFAFLARSCLAPCIPSIPRPSSSLPSWNSPPSASPFSPSLLSSSPVCLSAASLSRVSLSPLRQTPLSLSPLSRSSSAVPAVSSFLRVSSVSLSSRRSPGARVASKARPGSLRRELRFFLLCVHPDRTVDFPEEARRVNAAALSELNAYIDRLEHLLTSMPLASSPLPSSPLSDPFLAKKLTFFVPYRTVTGRVLDGRVRPVCIQLHSIGLHPSRSEIENITENLCCSLVEAVEAPGGQFNDFQQNPFFATAGPQGKSEDATPERLLTSKHAGLDRLQALWDAQTDEVMFKAALYQPDEKLTRRTQLMNREFLRQEAALTRRALRIKNRRVRKRRLEEVASKAEEKVREKFGPDPPEPPPELAEHLRRVAVAEAGSHPDFVFFAPSLSSAQKEEAVGRICGRHLEKESHRWLLQNLLKELRRPPTPIPLIIGTEFNACVERGLFLIPFDFDVWQLADFLEEHLDGVREGRRKLLEKLKDVYR</sequence>
<evidence type="ECO:0000259" key="2">
    <source>
        <dbReference type="Pfam" id="PF14687"/>
    </source>
</evidence>
<gene>
    <name evidence="3" type="ORF">TGDOM2_268400</name>
</gene>
<feature type="region of interest" description="Disordered" evidence="1">
    <location>
        <begin position="28"/>
        <end position="50"/>
    </location>
</feature>
<name>A0A086K428_TOXGO</name>
<evidence type="ECO:0000313" key="4">
    <source>
        <dbReference type="Proteomes" id="UP000028837"/>
    </source>
</evidence>
<protein>
    <recommendedName>
        <fullName evidence="2">DUF4460 domain-containing protein</fullName>
    </recommendedName>
</protein>
<dbReference type="Pfam" id="PF14687">
    <property type="entry name" value="DUF4460"/>
    <property type="match status" value="1"/>
</dbReference>
<dbReference type="OrthoDB" id="423408at2759"/>
<evidence type="ECO:0000313" key="3">
    <source>
        <dbReference type="EMBL" id="KFG39146.1"/>
    </source>
</evidence>
<dbReference type="Proteomes" id="UP000028837">
    <property type="component" value="Unassembled WGS sequence"/>
</dbReference>
<feature type="compositionally biased region" description="Low complexity" evidence="1">
    <location>
        <begin position="151"/>
        <end position="162"/>
    </location>
</feature>
<accession>A0A086K428</accession>
<proteinExistence type="predicted"/>
<feature type="domain" description="DUF4460" evidence="2">
    <location>
        <begin position="339"/>
        <end position="449"/>
    </location>
</feature>
<dbReference type="EMBL" id="AHZU02000872">
    <property type="protein sequence ID" value="KFG39146.1"/>
    <property type="molecule type" value="Genomic_DNA"/>
</dbReference>
<dbReference type="InterPro" id="IPR028031">
    <property type="entry name" value="DUF4460"/>
</dbReference>
<reference evidence="3 4" key="1">
    <citation type="submission" date="2014-02" db="EMBL/GenBank/DDBJ databases">
        <authorList>
            <person name="Sibley D."/>
            <person name="Venepally P."/>
            <person name="Karamycheva S."/>
            <person name="Hadjithomas M."/>
            <person name="Khan A."/>
            <person name="Brunk B."/>
            <person name="Roos D."/>
            <person name="Caler E."/>
            <person name="Lorenzi H."/>
        </authorList>
    </citation>
    <scope>NUCLEOTIDE SEQUENCE [LARGE SCALE GENOMIC DNA]</scope>
    <source>
        <strain evidence="3 4">GAB2-2007-GAL-DOM2</strain>
    </source>
</reference>